<dbReference type="AlphaFoldDB" id="A0A8D8PMY5"/>
<dbReference type="EMBL" id="HBUF01013449">
    <property type="protein sequence ID" value="CAG6608872.1"/>
    <property type="molecule type" value="Transcribed_RNA"/>
</dbReference>
<reference evidence="1" key="1">
    <citation type="submission" date="2021-05" db="EMBL/GenBank/DDBJ databases">
        <authorList>
            <person name="Alioto T."/>
            <person name="Alioto T."/>
            <person name="Gomez Garrido J."/>
        </authorList>
    </citation>
    <scope>NUCLEOTIDE SEQUENCE</scope>
</reference>
<protein>
    <submittedName>
        <fullName evidence="1">Uncharacterized protein</fullName>
    </submittedName>
</protein>
<dbReference type="EMBL" id="HBUF01013450">
    <property type="protein sequence ID" value="CAG6608876.1"/>
    <property type="molecule type" value="Transcribed_RNA"/>
</dbReference>
<proteinExistence type="predicted"/>
<organism evidence="1">
    <name type="scientific">Cacopsylla melanoneura</name>
    <dbReference type="NCBI Taxonomy" id="428564"/>
    <lineage>
        <taxon>Eukaryota</taxon>
        <taxon>Metazoa</taxon>
        <taxon>Ecdysozoa</taxon>
        <taxon>Arthropoda</taxon>
        <taxon>Hexapoda</taxon>
        <taxon>Insecta</taxon>
        <taxon>Pterygota</taxon>
        <taxon>Neoptera</taxon>
        <taxon>Paraneoptera</taxon>
        <taxon>Hemiptera</taxon>
        <taxon>Sternorrhyncha</taxon>
        <taxon>Psylloidea</taxon>
        <taxon>Psyllidae</taxon>
        <taxon>Psyllinae</taxon>
        <taxon>Cacopsylla</taxon>
    </lineage>
</organism>
<name>A0A8D8PMY5_9HEMI</name>
<evidence type="ECO:0000313" key="1">
    <source>
        <dbReference type="EMBL" id="CAG6608872.1"/>
    </source>
</evidence>
<dbReference type="EMBL" id="HBUF01013446">
    <property type="protein sequence ID" value="CAG6608860.1"/>
    <property type="molecule type" value="Transcribed_RNA"/>
</dbReference>
<sequence>MYTSIIFTFNIPIVYTFTMIDHNAWSLSYTTVFSVFSSIQFQFFALITDQNFISVTIDILGLIDNSKNPTTMICFAINRVPCNMTFAIYFTNITIRIMSLKLISCFFKSMFIFSLINNSFRGLAQLFFSPPINIQQNISPIFTFTRFTRCFTHLRIHFSTATILVHISIDFIFIDPVNSFTVSRCFNSVVPRTHTVLTVPATIAWRFNSIVPVVQQATVLTVPATIARRFNSIVPLVQHDTGALSREHIILIVHFTSLHLVTELNIVQV</sequence>
<accession>A0A8D8PMY5</accession>
<dbReference type="EMBL" id="HBUF01013447">
    <property type="protein sequence ID" value="CAG6608864.1"/>
    <property type="molecule type" value="Transcribed_RNA"/>
</dbReference>